<dbReference type="AlphaFoldDB" id="W6ZKZ6"/>
<dbReference type="GeneID" id="19121117"/>
<gene>
    <name evidence="2" type="ORF">COCMIDRAFT_27416</name>
</gene>
<proteinExistence type="predicted"/>
<protein>
    <recommendedName>
        <fullName evidence="4">Secreted protein</fullName>
    </recommendedName>
</protein>
<evidence type="ECO:0000256" key="1">
    <source>
        <dbReference type="SAM" id="SignalP"/>
    </source>
</evidence>
<dbReference type="HOGENOM" id="CLU_2249627_0_0_1"/>
<keyword evidence="1" id="KW-0732">Signal</keyword>
<dbReference type="Proteomes" id="UP000054032">
    <property type="component" value="Unassembled WGS sequence"/>
</dbReference>
<feature type="chain" id="PRO_5004886957" description="Secreted protein" evidence="1">
    <location>
        <begin position="21"/>
        <end position="104"/>
    </location>
</feature>
<organism evidence="2 3">
    <name type="scientific">Bipolaris oryzae ATCC 44560</name>
    <dbReference type="NCBI Taxonomy" id="930090"/>
    <lineage>
        <taxon>Eukaryota</taxon>
        <taxon>Fungi</taxon>
        <taxon>Dikarya</taxon>
        <taxon>Ascomycota</taxon>
        <taxon>Pezizomycotina</taxon>
        <taxon>Dothideomycetes</taxon>
        <taxon>Pleosporomycetidae</taxon>
        <taxon>Pleosporales</taxon>
        <taxon>Pleosporineae</taxon>
        <taxon>Pleosporaceae</taxon>
        <taxon>Bipolaris</taxon>
    </lineage>
</organism>
<evidence type="ECO:0000313" key="3">
    <source>
        <dbReference type="Proteomes" id="UP000054032"/>
    </source>
</evidence>
<dbReference type="EMBL" id="KI964008">
    <property type="protein sequence ID" value="EUC44266.1"/>
    <property type="molecule type" value="Genomic_DNA"/>
</dbReference>
<accession>W6ZKZ6</accession>
<name>W6ZKZ6_COCMI</name>
<feature type="signal peptide" evidence="1">
    <location>
        <begin position="1"/>
        <end position="20"/>
    </location>
</feature>
<evidence type="ECO:0000313" key="2">
    <source>
        <dbReference type="EMBL" id="EUC44266.1"/>
    </source>
</evidence>
<dbReference type="OrthoDB" id="10520084at2759"/>
<dbReference type="RefSeq" id="XP_007689224.1">
    <property type="nucleotide sequence ID" value="XM_007691034.1"/>
</dbReference>
<reference evidence="2 3" key="1">
    <citation type="journal article" date="2013" name="PLoS Genet.">
        <title>Comparative genome structure, secondary metabolite, and effector coding capacity across Cochliobolus pathogens.</title>
        <authorList>
            <person name="Condon B.J."/>
            <person name="Leng Y."/>
            <person name="Wu D."/>
            <person name="Bushley K.E."/>
            <person name="Ohm R.A."/>
            <person name="Otillar R."/>
            <person name="Martin J."/>
            <person name="Schackwitz W."/>
            <person name="Grimwood J."/>
            <person name="MohdZainudin N."/>
            <person name="Xue C."/>
            <person name="Wang R."/>
            <person name="Manning V.A."/>
            <person name="Dhillon B."/>
            <person name="Tu Z.J."/>
            <person name="Steffenson B.J."/>
            <person name="Salamov A."/>
            <person name="Sun H."/>
            <person name="Lowry S."/>
            <person name="LaButti K."/>
            <person name="Han J."/>
            <person name="Copeland A."/>
            <person name="Lindquist E."/>
            <person name="Barry K."/>
            <person name="Schmutz J."/>
            <person name="Baker S.E."/>
            <person name="Ciuffetti L.M."/>
            <person name="Grigoriev I.V."/>
            <person name="Zhong S."/>
            <person name="Turgeon B.G."/>
        </authorList>
    </citation>
    <scope>NUCLEOTIDE SEQUENCE [LARGE SCALE GENOMIC DNA]</scope>
    <source>
        <strain evidence="2 3">ATCC 44560</strain>
    </source>
</reference>
<sequence>MILNLNNILLLLAATGSIQAGIIRANEDIDKRAPEPARVGPRQPQDTEVIKITRPFISSFATQIHTYVAMVMTSTRTNAGCVVLHGMVAYPKLMEQRTALKNSL</sequence>
<evidence type="ECO:0008006" key="4">
    <source>
        <dbReference type="Google" id="ProtNLM"/>
    </source>
</evidence>
<dbReference type="KEGG" id="bor:COCMIDRAFT_27416"/>
<keyword evidence="3" id="KW-1185">Reference proteome</keyword>